<sequence>MQFLMHKVSFEGAKLGIGVTQVALRVLGAALLHLQQVSQTADLFALFVRLRRSQSLRSARSLMMLDNNLPFLNEATTTLIRERFFVANSNGPFISLGP</sequence>
<dbReference type="EMBL" id="BAPV01000009">
    <property type="protein sequence ID" value="GBQ87511.1"/>
    <property type="molecule type" value="Genomic_DNA"/>
</dbReference>
<proteinExistence type="predicted"/>
<dbReference type="RefSeq" id="WP_264815138.1">
    <property type="nucleotide sequence ID" value="NZ_BAPV01000009.1"/>
</dbReference>
<keyword evidence="2" id="KW-1185">Reference proteome</keyword>
<accession>A0ABQ0Q1Y2</accession>
<name>A0ABQ0Q1Y2_9PROT</name>
<comment type="caution">
    <text evidence="1">The sequence shown here is derived from an EMBL/GenBank/DDBJ whole genome shotgun (WGS) entry which is preliminary data.</text>
</comment>
<reference evidence="1" key="1">
    <citation type="submission" date="2013-04" db="EMBL/GenBank/DDBJ databases">
        <title>The genome sequencing project of 58 acetic acid bacteria.</title>
        <authorList>
            <person name="Okamoto-Kainuma A."/>
            <person name="Ishikawa M."/>
            <person name="Umino S."/>
            <person name="Koizumi Y."/>
            <person name="Shiwa Y."/>
            <person name="Yoshikawa H."/>
            <person name="Matsutani M."/>
            <person name="Matsushita K."/>
        </authorList>
    </citation>
    <scope>NUCLEOTIDE SEQUENCE</scope>
    <source>
        <strain evidence="1">NRIC 0535</strain>
    </source>
</reference>
<gene>
    <name evidence="1" type="ORF">AA0535_1299</name>
</gene>
<organism evidence="1 2">
    <name type="scientific">Asaia krungthepensis NRIC 0535</name>
    <dbReference type="NCBI Taxonomy" id="1307925"/>
    <lineage>
        <taxon>Bacteria</taxon>
        <taxon>Pseudomonadati</taxon>
        <taxon>Pseudomonadota</taxon>
        <taxon>Alphaproteobacteria</taxon>
        <taxon>Acetobacterales</taxon>
        <taxon>Acetobacteraceae</taxon>
        <taxon>Asaia</taxon>
    </lineage>
</organism>
<evidence type="ECO:0000313" key="1">
    <source>
        <dbReference type="EMBL" id="GBQ87511.1"/>
    </source>
</evidence>
<protein>
    <submittedName>
        <fullName evidence="1">Uncharacterized protein</fullName>
    </submittedName>
</protein>
<evidence type="ECO:0000313" key="2">
    <source>
        <dbReference type="Proteomes" id="UP001062776"/>
    </source>
</evidence>
<dbReference type="Proteomes" id="UP001062776">
    <property type="component" value="Unassembled WGS sequence"/>
</dbReference>